<evidence type="ECO:0000313" key="1">
    <source>
        <dbReference type="EMBL" id="TDD03111.1"/>
    </source>
</evidence>
<reference evidence="1 2" key="1">
    <citation type="submission" date="2019-03" db="EMBL/GenBank/DDBJ databases">
        <title>Draft genome sequences of novel Actinobacteria.</title>
        <authorList>
            <person name="Sahin N."/>
            <person name="Ay H."/>
            <person name="Saygin H."/>
        </authorList>
    </citation>
    <scope>NUCLEOTIDE SEQUENCE [LARGE SCALE GENOMIC DNA]</scope>
    <source>
        <strain evidence="1 2">16K309</strain>
    </source>
</reference>
<name>A0A4R4VE46_9PSEU</name>
<evidence type="ECO:0008006" key="3">
    <source>
        <dbReference type="Google" id="ProtNLM"/>
    </source>
</evidence>
<proteinExistence type="predicted"/>
<comment type="caution">
    <text evidence="1">The sequence shown here is derived from an EMBL/GenBank/DDBJ whole genome shotgun (WGS) entry which is preliminary data.</text>
</comment>
<dbReference type="OrthoDB" id="9255621at2"/>
<dbReference type="RefSeq" id="WP_132677404.1">
    <property type="nucleotide sequence ID" value="NZ_SMKS01000042.1"/>
</dbReference>
<keyword evidence="2" id="KW-1185">Reference proteome</keyword>
<sequence length="327" mass="36025">MSFKPGNPYFAATLPGPARLMSGATLIVLGWTGCAARISCLGRCNERASGATNSAEGSERVESMYFFVTDETNVEKSKDSKFFIYGGLIFSQAQLADVSRSIEEIRGEYGFQDFDQLKFDTNCRPKHISIEGYKNAKNAVIEACAKFNVKLVVYIVHHSIANKEKRTEFAINSVLKPFGERFLVDNDDVGVVIIDRVPDESGAYSVLKSRFQAGLEMPDGPARKLSRILMYATTCDGASHVSSAVDIVLGAFRFVVNSESRSGASEVPQRLLNNIVGMFYTSGEGAGKTARNYGLIVRPVMSEIRHQPYKVEYEDLLKYLSSLIAVD</sequence>
<accession>A0A4R4VE46</accession>
<evidence type="ECO:0000313" key="2">
    <source>
        <dbReference type="Proteomes" id="UP000295674"/>
    </source>
</evidence>
<dbReference type="AlphaFoldDB" id="A0A4R4VE46"/>
<dbReference type="EMBL" id="SMKS01000042">
    <property type="protein sequence ID" value="TDD03111.1"/>
    <property type="molecule type" value="Genomic_DNA"/>
</dbReference>
<dbReference type="PROSITE" id="PS51257">
    <property type="entry name" value="PROKAR_LIPOPROTEIN"/>
    <property type="match status" value="1"/>
</dbReference>
<organism evidence="1 2">
    <name type="scientific">Saccharopolyspora terrae</name>
    <dbReference type="NCBI Taxonomy" id="2530384"/>
    <lineage>
        <taxon>Bacteria</taxon>
        <taxon>Bacillati</taxon>
        <taxon>Actinomycetota</taxon>
        <taxon>Actinomycetes</taxon>
        <taxon>Pseudonocardiales</taxon>
        <taxon>Pseudonocardiaceae</taxon>
        <taxon>Saccharopolyspora</taxon>
    </lineage>
</organism>
<gene>
    <name evidence="1" type="ORF">E1181_21275</name>
</gene>
<protein>
    <recommendedName>
        <fullName evidence="3">DUF3800 domain-containing protein</fullName>
    </recommendedName>
</protein>
<dbReference type="Proteomes" id="UP000295674">
    <property type="component" value="Unassembled WGS sequence"/>
</dbReference>